<dbReference type="GO" id="GO:0015347">
    <property type="term" value="F:sodium-independent organic anion transmembrane transporter activity"/>
    <property type="evidence" value="ECO:0000318"/>
    <property type="project" value="GO_Central"/>
</dbReference>
<dbReference type="OMA" id="LIWEDEC"/>
<evidence type="ECO:0000256" key="8">
    <source>
        <dbReference type="RuleBase" id="RU362056"/>
    </source>
</evidence>
<evidence type="ECO:0000256" key="5">
    <source>
        <dbReference type="ARBA" id="ARBA00022989"/>
    </source>
</evidence>
<protein>
    <recommendedName>
        <fullName evidence="8">Solute carrier organic anion transporter family member</fullName>
    </recommendedName>
</protein>
<feature type="transmembrane region" description="Helical" evidence="8">
    <location>
        <begin position="229"/>
        <end position="251"/>
    </location>
</feature>
<reference evidence="13" key="1">
    <citation type="journal article" date="2002" name="Science">
        <title>The draft genome of Ciona intestinalis: insights into chordate and vertebrate origins.</title>
        <authorList>
            <person name="Dehal P."/>
            <person name="Satou Y."/>
            <person name="Campbell R.K."/>
            <person name="Chapman J."/>
            <person name="Degnan B."/>
            <person name="De Tomaso A."/>
            <person name="Davidson B."/>
            <person name="Di Gregorio A."/>
            <person name="Gelpke M."/>
            <person name="Goodstein D.M."/>
            <person name="Harafuji N."/>
            <person name="Hastings K.E."/>
            <person name="Ho I."/>
            <person name="Hotta K."/>
            <person name="Huang W."/>
            <person name="Kawashima T."/>
            <person name="Lemaire P."/>
            <person name="Martinez D."/>
            <person name="Meinertzhagen I.A."/>
            <person name="Necula S."/>
            <person name="Nonaka M."/>
            <person name="Putnam N."/>
            <person name="Rash S."/>
            <person name="Saiga H."/>
            <person name="Satake M."/>
            <person name="Terry A."/>
            <person name="Yamada L."/>
            <person name="Wang H.G."/>
            <person name="Awazu S."/>
            <person name="Azumi K."/>
            <person name="Boore J."/>
            <person name="Branno M."/>
            <person name="Chin-Bow S."/>
            <person name="DeSantis R."/>
            <person name="Doyle S."/>
            <person name="Francino P."/>
            <person name="Keys D.N."/>
            <person name="Haga S."/>
            <person name="Hayashi H."/>
            <person name="Hino K."/>
            <person name="Imai K.S."/>
            <person name="Inaba K."/>
            <person name="Kano S."/>
            <person name="Kobayashi K."/>
            <person name="Kobayashi M."/>
            <person name="Lee B.I."/>
            <person name="Makabe K.W."/>
            <person name="Manohar C."/>
            <person name="Matassi G."/>
            <person name="Medina M."/>
            <person name="Mochizuki Y."/>
            <person name="Mount S."/>
            <person name="Morishita T."/>
            <person name="Miura S."/>
            <person name="Nakayama A."/>
            <person name="Nishizaka S."/>
            <person name="Nomoto H."/>
            <person name="Ohta F."/>
            <person name="Oishi K."/>
            <person name="Rigoutsos I."/>
            <person name="Sano M."/>
            <person name="Sasaki A."/>
            <person name="Sasakura Y."/>
            <person name="Shoguchi E."/>
            <person name="Shin-i T."/>
            <person name="Spagnuolo A."/>
            <person name="Stainier D."/>
            <person name="Suzuki M.M."/>
            <person name="Tassy O."/>
            <person name="Takatori N."/>
            <person name="Tokuoka M."/>
            <person name="Yagi K."/>
            <person name="Yoshizaki F."/>
            <person name="Wada S."/>
            <person name="Zhang C."/>
            <person name="Hyatt P.D."/>
            <person name="Larimer F."/>
            <person name="Detter C."/>
            <person name="Doggett N."/>
            <person name="Glavina T."/>
            <person name="Hawkins T."/>
            <person name="Richardson P."/>
            <person name="Lucas S."/>
            <person name="Kohara Y."/>
            <person name="Levine M."/>
            <person name="Satoh N."/>
            <person name="Rokhsar D.S."/>
        </authorList>
    </citation>
    <scope>NUCLEOTIDE SEQUENCE [LARGE SCALE GENOMIC DNA]</scope>
</reference>
<dbReference type="HOGENOM" id="CLU_008954_1_2_1"/>
<evidence type="ECO:0000256" key="4">
    <source>
        <dbReference type="ARBA" id="ARBA00022692"/>
    </source>
</evidence>
<dbReference type="PANTHER" id="PTHR11388:SF100">
    <property type="entry name" value="SOLUTE CARRIER ORGANIC ANION TRANSPORTER FAMILY MEMBER 4A1"/>
    <property type="match status" value="1"/>
</dbReference>
<evidence type="ECO:0000256" key="3">
    <source>
        <dbReference type="ARBA" id="ARBA00022475"/>
    </source>
</evidence>
<keyword evidence="8" id="KW-0813">Transport</keyword>
<feature type="transmembrane region" description="Helical" evidence="8">
    <location>
        <begin position="375"/>
        <end position="392"/>
    </location>
</feature>
<keyword evidence="8" id="KW-0406">Ion transport</keyword>
<evidence type="ECO:0000256" key="7">
    <source>
        <dbReference type="ARBA" id="ARBA00023157"/>
    </source>
</evidence>
<evidence type="ECO:0000256" key="6">
    <source>
        <dbReference type="ARBA" id="ARBA00023136"/>
    </source>
</evidence>
<feature type="transmembrane region" description="Helical" evidence="8">
    <location>
        <begin position="95"/>
        <end position="116"/>
    </location>
</feature>
<evidence type="ECO:0000256" key="9">
    <source>
        <dbReference type="SAM" id="MobiDB-lite"/>
    </source>
</evidence>
<dbReference type="InterPro" id="IPR020846">
    <property type="entry name" value="MFS_dom"/>
</dbReference>
<keyword evidence="3" id="KW-1003">Cell membrane</keyword>
<organism evidence="12 13">
    <name type="scientific">Ciona intestinalis</name>
    <name type="common">Transparent sea squirt</name>
    <name type="synonym">Ascidia intestinalis</name>
    <dbReference type="NCBI Taxonomy" id="7719"/>
    <lineage>
        <taxon>Eukaryota</taxon>
        <taxon>Metazoa</taxon>
        <taxon>Chordata</taxon>
        <taxon>Tunicata</taxon>
        <taxon>Ascidiacea</taxon>
        <taxon>Phlebobranchia</taxon>
        <taxon>Cionidae</taxon>
        <taxon>Ciona</taxon>
    </lineage>
</organism>
<dbReference type="NCBIfam" id="TIGR00805">
    <property type="entry name" value="oat"/>
    <property type="match status" value="1"/>
</dbReference>
<dbReference type="GeneTree" id="ENSGT01150000286985"/>
<dbReference type="InterPro" id="IPR004156">
    <property type="entry name" value="OATP"/>
</dbReference>
<feature type="transmembrane region" description="Helical" evidence="8">
    <location>
        <begin position="580"/>
        <end position="600"/>
    </location>
</feature>
<feature type="domain" description="Kazal-like" evidence="11">
    <location>
        <begin position="413"/>
        <end position="462"/>
    </location>
</feature>
<evidence type="ECO:0000256" key="2">
    <source>
        <dbReference type="ARBA" id="ARBA00009657"/>
    </source>
</evidence>
<feature type="transmembrane region" description="Helical" evidence="8">
    <location>
        <begin position="302"/>
        <end position="321"/>
    </location>
</feature>
<evidence type="ECO:0000313" key="13">
    <source>
        <dbReference type="Proteomes" id="UP000008144"/>
    </source>
</evidence>
<reference evidence="12" key="4">
    <citation type="submission" date="2025-09" db="UniProtKB">
        <authorList>
            <consortium name="Ensembl"/>
        </authorList>
    </citation>
    <scope>IDENTIFICATION</scope>
</reference>
<dbReference type="Ensembl" id="ENSCINT00000030535.1">
    <property type="protein sequence ID" value="ENSCINP00000035158.1"/>
    <property type="gene ID" value="ENSCING00000022792.1"/>
</dbReference>
<dbReference type="InterPro" id="IPR036259">
    <property type="entry name" value="MFS_trans_sf"/>
</dbReference>
<reference evidence="12" key="2">
    <citation type="journal article" date="2008" name="Genome Biol.">
        <title>Improved genome assembly and evidence-based global gene model set for the chordate Ciona intestinalis: new insight into intron and operon populations.</title>
        <authorList>
            <person name="Satou Y."/>
            <person name="Mineta K."/>
            <person name="Ogasawara M."/>
            <person name="Sasakura Y."/>
            <person name="Shoguchi E."/>
            <person name="Ueno K."/>
            <person name="Yamada L."/>
            <person name="Matsumoto J."/>
            <person name="Wasserscheid J."/>
            <person name="Dewar K."/>
            <person name="Wiley G.B."/>
            <person name="Macmil S.L."/>
            <person name="Roe B.A."/>
            <person name="Zeller R.W."/>
            <person name="Hastings K.E."/>
            <person name="Lemaire P."/>
            <person name="Lindquist E."/>
            <person name="Endo T."/>
            <person name="Hotta K."/>
            <person name="Inaba K."/>
        </authorList>
    </citation>
    <scope>NUCLEOTIDE SEQUENCE [LARGE SCALE GENOMIC DNA]</scope>
    <source>
        <strain evidence="12">wild type</strain>
    </source>
</reference>
<dbReference type="InterPro" id="IPR002350">
    <property type="entry name" value="Kazal_dom"/>
</dbReference>
<dbReference type="EMBL" id="EAAA01000834">
    <property type="status" value="NOT_ANNOTATED_CDS"/>
    <property type="molecule type" value="Genomic_DNA"/>
</dbReference>
<accession>H2XZS4</accession>
<name>H2XZS4_CIOIN</name>
<dbReference type="Proteomes" id="UP000008144">
    <property type="component" value="Chromosome 11"/>
</dbReference>
<dbReference type="Gene3D" id="1.20.1250.20">
    <property type="entry name" value="MFS general substrate transporter like domains"/>
    <property type="match status" value="1"/>
</dbReference>
<dbReference type="Gene3D" id="3.30.60.30">
    <property type="match status" value="1"/>
</dbReference>
<dbReference type="FunFam" id="1.20.1250.20:FF:000663">
    <property type="entry name" value="Solute carrier organic anion transporter family member"/>
    <property type="match status" value="1"/>
</dbReference>
<dbReference type="GO" id="GO:0006811">
    <property type="term" value="P:monoatomic ion transport"/>
    <property type="evidence" value="ECO:0007669"/>
    <property type="project" value="UniProtKB-KW"/>
</dbReference>
<dbReference type="SUPFAM" id="SSF100895">
    <property type="entry name" value="Kazal-type serine protease inhibitors"/>
    <property type="match status" value="1"/>
</dbReference>
<reference evidence="12" key="3">
    <citation type="submission" date="2025-08" db="UniProtKB">
        <authorList>
            <consortium name="Ensembl"/>
        </authorList>
    </citation>
    <scope>IDENTIFICATION</scope>
</reference>
<keyword evidence="7" id="KW-1015">Disulfide bond</keyword>
<keyword evidence="13" id="KW-1185">Reference proteome</keyword>
<dbReference type="InterPro" id="IPR036058">
    <property type="entry name" value="Kazal_dom_sf"/>
</dbReference>
<dbReference type="AlphaFoldDB" id="H2XZS4"/>
<feature type="transmembrane region" description="Helical" evidence="8">
    <location>
        <begin position="67"/>
        <end position="88"/>
    </location>
</feature>
<feature type="transmembrane region" description="Helical" evidence="8">
    <location>
        <begin position="530"/>
        <end position="555"/>
    </location>
</feature>
<feature type="compositionally biased region" description="Polar residues" evidence="9">
    <location>
        <begin position="618"/>
        <end position="645"/>
    </location>
</feature>
<evidence type="ECO:0000259" key="11">
    <source>
        <dbReference type="PROSITE" id="PS51465"/>
    </source>
</evidence>
<evidence type="ECO:0000256" key="1">
    <source>
        <dbReference type="ARBA" id="ARBA00004651"/>
    </source>
</evidence>
<evidence type="ECO:0000313" key="12">
    <source>
        <dbReference type="Ensembl" id="ENSCINP00000035158.1"/>
    </source>
</evidence>
<sequence>MDETCGFQLGPKRYPISRLQCFATAKAALAFVVMGTIVQGFLINGHVNVIITTIEKRFDLTSTESGLIASCYDIGACVAVLFVTYMGAHGNKPQWVGWGIALIGVSGILFSLPHFLAPTYTFTLNNNTCFDPETADCTVSSIKAYRIMFYIAFIIAGFGGAPLYSLGITYFDENVARRFSSWYNGILVAGSVIGPGIGFLAGASLLGIYTYPDMTVSITDSSEAWIGAWWMGPLIVGCLGLVVAVPILMLPKTLPGTEKHRVNRGHEMHNERMALEYAQDKDFGKKFRDFPKCLYVLVRNPVYLLVSIGGAVDSILISGLATFGPKYVETIFGLSASNAGIAFGALALVGAAGGQLLGGGLITKFDIGMRGMMRMTYISPFICWFLSAGFLISCTDIPFAGITSPYHDGSTTGSFISSCNAQCGCDVNVYNPVCGGDGVTYYSACFAGCENIAPGDSFTNCSCVSSTSASGIANITGATSGVCPGTGCGTGGLFILFCIILFLLMMCTFLNEASALQISLRCVGFNQRSFAIGVQWLIIRLIGTIPGPLIIGGVFDSACTQWSLSCNVRGACSTYSSKNLSIGIFLVLLVAKVINSILYFTAAMLYKPPTSVDDPTQPRETSGVGSTPRTSFASTTITLDNDSNT</sequence>
<proteinExistence type="inferred from homology"/>
<feature type="transmembrane region" description="Helical" evidence="8">
    <location>
        <begin position="491"/>
        <end position="510"/>
    </location>
</feature>
<comment type="similarity">
    <text evidence="2 8">Belongs to the organo anion transporter (TC 2.A.60) family.</text>
</comment>
<dbReference type="SUPFAM" id="SSF103473">
    <property type="entry name" value="MFS general substrate transporter"/>
    <property type="match status" value="1"/>
</dbReference>
<dbReference type="GO" id="GO:0043252">
    <property type="term" value="P:sodium-independent organic anion transport"/>
    <property type="evidence" value="ECO:0000318"/>
    <property type="project" value="GO_Central"/>
</dbReference>
<evidence type="ECO:0000259" key="10">
    <source>
        <dbReference type="PROSITE" id="PS50850"/>
    </source>
</evidence>
<feature type="region of interest" description="Disordered" evidence="9">
    <location>
        <begin position="611"/>
        <end position="645"/>
    </location>
</feature>
<keyword evidence="5 8" id="KW-1133">Transmembrane helix</keyword>
<keyword evidence="6 8" id="KW-0472">Membrane</keyword>
<dbReference type="InParanoid" id="H2XZS4"/>
<dbReference type="PROSITE" id="PS51465">
    <property type="entry name" value="KAZAL_2"/>
    <property type="match status" value="1"/>
</dbReference>
<keyword evidence="4 8" id="KW-0812">Transmembrane</keyword>
<dbReference type="PANTHER" id="PTHR11388">
    <property type="entry name" value="ORGANIC ANION TRANSPORTER"/>
    <property type="match status" value="1"/>
</dbReference>
<dbReference type="Pfam" id="PF07648">
    <property type="entry name" value="Kazal_2"/>
    <property type="match status" value="1"/>
</dbReference>
<comment type="subcellular location">
    <subcellularLocation>
        <location evidence="1 8">Cell membrane</location>
        <topology evidence="1 8">Multi-pass membrane protein</topology>
    </subcellularLocation>
</comment>
<dbReference type="GO" id="GO:0016323">
    <property type="term" value="C:basolateral plasma membrane"/>
    <property type="evidence" value="ECO:0000318"/>
    <property type="project" value="GO_Central"/>
</dbReference>
<dbReference type="PROSITE" id="PS50850">
    <property type="entry name" value="MFS"/>
    <property type="match status" value="1"/>
</dbReference>
<feature type="transmembrane region" description="Helical" evidence="8">
    <location>
        <begin position="147"/>
        <end position="171"/>
    </location>
</feature>
<feature type="domain" description="Major facilitator superfamily (MFS) profile" evidence="10">
    <location>
        <begin position="28"/>
        <end position="607"/>
    </location>
</feature>
<dbReference type="Pfam" id="PF03137">
    <property type="entry name" value="OATP"/>
    <property type="match status" value="1"/>
</dbReference>
<feature type="transmembrane region" description="Helical" evidence="8">
    <location>
        <begin position="341"/>
        <end position="363"/>
    </location>
</feature>
<feature type="transmembrane region" description="Helical" evidence="8">
    <location>
        <begin position="183"/>
        <end position="209"/>
    </location>
</feature>
<feature type="transmembrane region" description="Helical" evidence="8">
    <location>
        <begin position="27"/>
        <end position="47"/>
    </location>
</feature>